<evidence type="ECO:0000313" key="7">
    <source>
        <dbReference type="Proteomes" id="UP000219439"/>
    </source>
</evidence>
<accession>A0A285NG39</accession>
<dbReference type="GO" id="GO:0016042">
    <property type="term" value="P:lipid catabolic process"/>
    <property type="evidence" value="ECO:0007669"/>
    <property type="project" value="UniProtKB-UniRule"/>
</dbReference>
<evidence type="ECO:0000256" key="2">
    <source>
        <dbReference type="ARBA" id="ARBA00022963"/>
    </source>
</evidence>
<dbReference type="PROSITE" id="PS51635">
    <property type="entry name" value="PNPLA"/>
    <property type="match status" value="1"/>
</dbReference>
<dbReference type="PANTHER" id="PTHR14226:SF76">
    <property type="entry name" value="NTE FAMILY PROTEIN RSSA"/>
    <property type="match status" value="1"/>
</dbReference>
<evidence type="ECO:0000313" key="6">
    <source>
        <dbReference type="EMBL" id="SNZ08474.1"/>
    </source>
</evidence>
<feature type="short sequence motif" description="DGA/G" evidence="4">
    <location>
        <begin position="185"/>
        <end position="187"/>
    </location>
</feature>
<reference evidence="6 7" key="1">
    <citation type="submission" date="2017-09" db="EMBL/GenBank/DDBJ databases">
        <authorList>
            <person name="Ehlers B."/>
            <person name="Leendertz F.H."/>
        </authorList>
    </citation>
    <scope>NUCLEOTIDE SEQUENCE [LARGE SCALE GENOMIC DNA]</scope>
    <source>
        <strain evidence="6 7">DSM 18289</strain>
    </source>
</reference>
<gene>
    <name evidence="6" type="ORF">SAMN06265368_1692</name>
</gene>
<feature type="active site" description="Nucleophile" evidence="4">
    <location>
        <position position="71"/>
    </location>
</feature>
<dbReference type="Gene3D" id="3.40.1090.10">
    <property type="entry name" value="Cytosolic phospholipase A2 catalytic domain"/>
    <property type="match status" value="2"/>
</dbReference>
<dbReference type="SUPFAM" id="SSF52151">
    <property type="entry name" value="FabD/lysophospholipase-like"/>
    <property type="match status" value="1"/>
</dbReference>
<protein>
    <submittedName>
        <fullName evidence="6">NTE family protein</fullName>
    </submittedName>
</protein>
<feature type="domain" description="PNPLA" evidence="5">
    <location>
        <begin position="38"/>
        <end position="198"/>
    </location>
</feature>
<dbReference type="RefSeq" id="WP_097152822.1">
    <property type="nucleotide sequence ID" value="NZ_OBEL01000001.1"/>
</dbReference>
<keyword evidence="7" id="KW-1185">Reference proteome</keyword>
<dbReference type="PANTHER" id="PTHR14226">
    <property type="entry name" value="NEUROPATHY TARGET ESTERASE/SWISS CHEESE D.MELANOGASTER"/>
    <property type="match status" value="1"/>
</dbReference>
<keyword evidence="3 4" id="KW-0443">Lipid metabolism</keyword>
<keyword evidence="2 4" id="KW-0442">Lipid degradation</keyword>
<evidence type="ECO:0000256" key="3">
    <source>
        <dbReference type="ARBA" id="ARBA00023098"/>
    </source>
</evidence>
<keyword evidence="1 4" id="KW-0378">Hydrolase</keyword>
<feature type="active site" description="Proton acceptor" evidence="4">
    <location>
        <position position="185"/>
    </location>
</feature>
<dbReference type="OrthoDB" id="5290098at2"/>
<feature type="short sequence motif" description="GXSXG" evidence="4">
    <location>
        <begin position="69"/>
        <end position="73"/>
    </location>
</feature>
<proteinExistence type="predicted"/>
<dbReference type="InterPro" id="IPR050301">
    <property type="entry name" value="NTE"/>
</dbReference>
<dbReference type="GO" id="GO:0016787">
    <property type="term" value="F:hydrolase activity"/>
    <property type="evidence" value="ECO:0007669"/>
    <property type="project" value="UniProtKB-UniRule"/>
</dbReference>
<dbReference type="InterPro" id="IPR002641">
    <property type="entry name" value="PNPLA_dom"/>
</dbReference>
<evidence type="ECO:0000256" key="1">
    <source>
        <dbReference type="ARBA" id="ARBA00022801"/>
    </source>
</evidence>
<organism evidence="6 7">
    <name type="scientific">Cohaesibacter gelatinilyticus</name>
    <dbReference type="NCBI Taxonomy" id="372072"/>
    <lineage>
        <taxon>Bacteria</taxon>
        <taxon>Pseudomonadati</taxon>
        <taxon>Pseudomonadota</taxon>
        <taxon>Alphaproteobacteria</taxon>
        <taxon>Hyphomicrobiales</taxon>
        <taxon>Cohaesibacteraceae</taxon>
    </lineage>
</organism>
<dbReference type="EMBL" id="OBEL01000001">
    <property type="protein sequence ID" value="SNZ08474.1"/>
    <property type="molecule type" value="Genomic_DNA"/>
</dbReference>
<dbReference type="Proteomes" id="UP000219439">
    <property type="component" value="Unassembled WGS sequence"/>
</dbReference>
<dbReference type="Pfam" id="PF01734">
    <property type="entry name" value="Patatin"/>
    <property type="match status" value="1"/>
</dbReference>
<sequence length="334" mass="36091">MLTQVFDYFSNGSKPENDQAIPDQDQTVPCLPKVTIGLALGGGAAKGWSHIGVLHALKEAGIKPDIITGTSIGAVVGGCYAAGHLDKLEEFAKSLTRRRLLGLLDVNFSGKSLINGSRLIKLLERYLDNTSIEGLPIPFMAVATELATGHEIWLRRGHLVTAMQASYALPGIFNPVTVNGRYLVDGALVNPVPVSLARAMGARIVLAVNLSDASFGRGSIIPNVDDPHEVIQPCEEDDTVKAQSANLPSFKSIFFGNDTTPGISSVMFDAYTIIQDRITRSRLAGDPADIMISPRVDQIGMFEFHRAREAIEAGYLATQKVIEDFREISQDMKA</sequence>
<dbReference type="InterPro" id="IPR016035">
    <property type="entry name" value="Acyl_Trfase/lysoPLipase"/>
</dbReference>
<dbReference type="AlphaFoldDB" id="A0A285NG39"/>
<name>A0A285NG39_9HYPH</name>
<comment type="caution">
    <text evidence="4">Lacks conserved residue(s) required for the propagation of feature annotation.</text>
</comment>
<evidence type="ECO:0000256" key="4">
    <source>
        <dbReference type="PROSITE-ProRule" id="PRU01161"/>
    </source>
</evidence>
<evidence type="ECO:0000259" key="5">
    <source>
        <dbReference type="PROSITE" id="PS51635"/>
    </source>
</evidence>